<organism evidence="1 2">
    <name type="scientific">Shimia abyssi</name>
    <dbReference type="NCBI Taxonomy" id="1662395"/>
    <lineage>
        <taxon>Bacteria</taxon>
        <taxon>Pseudomonadati</taxon>
        <taxon>Pseudomonadota</taxon>
        <taxon>Alphaproteobacteria</taxon>
        <taxon>Rhodobacterales</taxon>
        <taxon>Roseobacteraceae</taxon>
    </lineage>
</organism>
<evidence type="ECO:0000313" key="2">
    <source>
        <dbReference type="Proteomes" id="UP000240418"/>
    </source>
</evidence>
<comment type="caution">
    <text evidence="1">The sequence shown here is derived from an EMBL/GenBank/DDBJ whole genome shotgun (WGS) entry which is preliminary data.</text>
</comment>
<evidence type="ECO:0000313" key="1">
    <source>
        <dbReference type="EMBL" id="PSL22078.1"/>
    </source>
</evidence>
<dbReference type="AlphaFoldDB" id="A0A2P8FK59"/>
<sequence>MRRGSWHIKSEGQTLTLSRGLRARLDVAASTSLPDAGRTKIAHQVRQDLWRALQGLKGFSPVIKVRREAGQLHVIAGGEVSGHIARDHVECVIQGVLDNPEKRTRWLNYARHKSSKLADRT</sequence>
<dbReference type="EMBL" id="PYGJ01000001">
    <property type="protein sequence ID" value="PSL22078.1"/>
    <property type="molecule type" value="Genomic_DNA"/>
</dbReference>
<keyword evidence="2" id="KW-1185">Reference proteome</keyword>
<proteinExistence type="predicted"/>
<dbReference type="Proteomes" id="UP000240418">
    <property type="component" value="Unassembled WGS sequence"/>
</dbReference>
<protein>
    <submittedName>
        <fullName evidence="1">Uncharacterized protein</fullName>
    </submittedName>
</protein>
<gene>
    <name evidence="1" type="ORF">CLV88_101503</name>
</gene>
<reference evidence="1 2" key="1">
    <citation type="submission" date="2018-03" db="EMBL/GenBank/DDBJ databases">
        <title>Genomic Encyclopedia of Archaeal and Bacterial Type Strains, Phase II (KMG-II): from individual species to whole genera.</title>
        <authorList>
            <person name="Goeker M."/>
        </authorList>
    </citation>
    <scope>NUCLEOTIDE SEQUENCE [LARGE SCALE GENOMIC DNA]</scope>
    <source>
        <strain evidence="1 2">DSM 100673</strain>
    </source>
</reference>
<accession>A0A2P8FK59</accession>
<name>A0A2P8FK59_9RHOB</name>